<dbReference type="AlphaFoldDB" id="A0A7J0G6P8"/>
<evidence type="ECO:0000313" key="2">
    <source>
        <dbReference type="Proteomes" id="UP000585474"/>
    </source>
</evidence>
<sequence>MSSHPGNAIVNKDIGLSMEHSLPGVCSYIYLGRLAASFPFNPRGHALVPSLKISCGSAIATLVCWETIVNILCELVFEFN</sequence>
<accession>A0A7J0G6P8</accession>
<organism evidence="1 2">
    <name type="scientific">Actinidia rufa</name>
    <dbReference type="NCBI Taxonomy" id="165716"/>
    <lineage>
        <taxon>Eukaryota</taxon>
        <taxon>Viridiplantae</taxon>
        <taxon>Streptophyta</taxon>
        <taxon>Embryophyta</taxon>
        <taxon>Tracheophyta</taxon>
        <taxon>Spermatophyta</taxon>
        <taxon>Magnoliopsida</taxon>
        <taxon>eudicotyledons</taxon>
        <taxon>Gunneridae</taxon>
        <taxon>Pentapetalae</taxon>
        <taxon>asterids</taxon>
        <taxon>Ericales</taxon>
        <taxon>Actinidiaceae</taxon>
        <taxon>Actinidia</taxon>
    </lineage>
</organism>
<comment type="caution">
    <text evidence="1">The sequence shown here is derived from an EMBL/GenBank/DDBJ whole genome shotgun (WGS) entry which is preliminary data.</text>
</comment>
<proteinExistence type="predicted"/>
<evidence type="ECO:0000313" key="1">
    <source>
        <dbReference type="EMBL" id="GFZ06402.1"/>
    </source>
</evidence>
<name>A0A7J0G6P8_9ERIC</name>
<dbReference type="EMBL" id="BJWL01000018">
    <property type="protein sequence ID" value="GFZ06402.1"/>
    <property type="molecule type" value="Genomic_DNA"/>
</dbReference>
<gene>
    <name evidence="1" type="ORF">Acr_18g0005720</name>
</gene>
<reference evidence="1 2" key="1">
    <citation type="submission" date="2019-07" db="EMBL/GenBank/DDBJ databases">
        <title>De Novo Assembly of kiwifruit Actinidia rufa.</title>
        <authorList>
            <person name="Sugita-Konishi S."/>
            <person name="Sato K."/>
            <person name="Mori E."/>
            <person name="Abe Y."/>
            <person name="Kisaki G."/>
            <person name="Hamano K."/>
            <person name="Suezawa K."/>
            <person name="Otani M."/>
            <person name="Fukuda T."/>
            <person name="Manabe T."/>
            <person name="Gomi K."/>
            <person name="Tabuchi M."/>
            <person name="Akimitsu K."/>
            <person name="Kataoka I."/>
        </authorList>
    </citation>
    <scope>NUCLEOTIDE SEQUENCE [LARGE SCALE GENOMIC DNA]</scope>
    <source>
        <strain evidence="2">cv. Fuchu</strain>
    </source>
</reference>
<protein>
    <submittedName>
        <fullName evidence="1">Uncharacterized protein</fullName>
    </submittedName>
</protein>
<keyword evidence="2" id="KW-1185">Reference proteome</keyword>
<dbReference type="Proteomes" id="UP000585474">
    <property type="component" value="Unassembled WGS sequence"/>
</dbReference>